<evidence type="ECO:0000313" key="1">
    <source>
        <dbReference type="EMBL" id="CAA2968216.1"/>
    </source>
</evidence>
<dbReference type="Proteomes" id="UP000594638">
    <property type="component" value="Unassembled WGS sequence"/>
</dbReference>
<evidence type="ECO:0000313" key="2">
    <source>
        <dbReference type="Proteomes" id="UP000594638"/>
    </source>
</evidence>
<dbReference type="AlphaFoldDB" id="A0A8S0QNQ4"/>
<dbReference type="Gramene" id="OE9A070181T1">
    <property type="protein sequence ID" value="OE9A070181C1"/>
    <property type="gene ID" value="OE9A070181"/>
</dbReference>
<dbReference type="EMBL" id="CACTIH010001900">
    <property type="protein sequence ID" value="CAA2968216.1"/>
    <property type="molecule type" value="Genomic_DNA"/>
</dbReference>
<proteinExistence type="predicted"/>
<reference evidence="1 2" key="1">
    <citation type="submission" date="2019-12" db="EMBL/GenBank/DDBJ databases">
        <authorList>
            <person name="Alioto T."/>
            <person name="Alioto T."/>
            <person name="Gomez Garrido J."/>
        </authorList>
    </citation>
    <scope>NUCLEOTIDE SEQUENCE [LARGE SCALE GENOMIC DNA]</scope>
</reference>
<keyword evidence="2" id="KW-1185">Reference proteome</keyword>
<organism evidence="1 2">
    <name type="scientific">Olea europaea subsp. europaea</name>
    <dbReference type="NCBI Taxonomy" id="158383"/>
    <lineage>
        <taxon>Eukaryota</taxon>
        <taxon>Viridiplantae</taxon>
        <taxon>Streptophyta</taxon>
        <taxon>Embryophyta</taxon>
        <taxon>Tracheophyta</taxon>
        <taxon>Spermatophyta</taxon>
        <taxon>Magnoliopsida</taxon>
        <taxon>eudicotyledons</taxon>
        <taxon>Gunneridae</taxon>
        <taxon>Pentapetalae</taxon>
        <taxon>asterids</taxon>
        <taxon>lamiids</taxon>
        <taxon>Lamiales</taxon>
        <taxon>Oleaceae</taxon>
        <taxon>Oleeae</taxon>
        <taxon>Olea</taxon>
    </lineage>
</organism>
<comment type="caution">
    <text evidence="1">The sequence shown here is derived from an EMBL/GenBank/DDBJ whole genome shotgun (WGS) entry which is preliminary data.</text>
</comment>
<sequence length="87" mass="9633">MQRRSSEGCEAPNDFALQIEPTILGESVLQQSRAEELKKSCTAAACSRLGTRQKLKGAGWSRLARSKETTGEWRRADDYRTGVGTDE</sequence>
<gene>
    <name evidence="1" type="ORF">OLEA9_A070181</name>
</gene>
<protein>
    <submittedName>
        <fullName evidence="1">Uncharacterized protein</fullName>
    </submittedName>
</protein>
<name>A0A8S0QNQ4_OLEEU</name>
<accession>A0A8S0QNQ4</accession>